<sequence>MREIAANLKDLRGRIDRAAAQAGRSDQPELIVVTKTFPAEDVLRLAQLGVYEVGENKDQEASAKAQQTAELLGRSTTADGSSTTGKLRAPRWHFVGQLQSNKVRSVLGYAGVIHSVDRPSLLKALIKAAADRQAQPLDCLIQVDLREDIPADSRGGAAPDQVPTLAARLAEADGLRLAGLMAVAPLEEPAEPAFQRLACLSEQLRAEHPEATWISAGMSGDLEAAVAAGATHLRIGRDVLGHRGQPR</sequence>
<comment type="caution">
    <text evidence="6">The sequence shown here is derived from an EMBL/GenBank/DDBJ whole genome shotgun (WGS) entry which is preliminary data.</text>
</comment>
<proteinExistence type="inferred from homology"/>
<dbReference type="EMBL" id="JAVKGR010000002">
    <property type="protein sequence ID" value="MDR8018483.1"/>
    <property type="molecule type" value="Genomic_DNA"/>
</dbReference>
<evidence type="ECO:0000256" key="4">
    <source>
        <dbReference type="SAM" id="MobiDB-lite"/>
    </source>
</evidence>
<comment type="function">
    <text evidence="2">Pyridoxal 5'-phosphate (PLP)-binding protein, which is involved in PLP homeostasis.</text>
</comment>
<name>A0ABU2DPP1_9MICC</name>
<accession>A0ABU2DPP1</accession>
<gene>
    <name evidence="6" type="ORF">RIL96_02720</name>
</gene>
<keyword evidence="1 2" id="KW-0663">Pyridoxal phosphate</keyword>
<evidence type="ECO:0000259" key="5">
    <source>
        <dbReference type="Pfam" id="PF01168"/>
    </source>
</evidence>
<evidence type="ECO:0000313" key="6">
    <source>
        <dbReference type="EMBL" id="MDR8018483.1"/>
    </source>
</evidence>
<dbReference type="InterPro" id="IPR001608">
    <property type="entry name" value="Ala_racemase_N"/>
</dbReference>
<dbReference type="PANTHER" id="PTHR10146">
    <property type="entry name" value="PROLINE SYNTHETASE CO-TRANSCRIBED BACTERIAL HOMOLOG PROTEIN"/>
    <property type="match status" value="1"/>
</dbReference>
<dbReference type="PANTHER" id="PTHR10146:SF14">
    <property type="entry name" value="PYRIDOXAL PHOSPHATE HOMEOSTASIS PROTEIN"/>
    <property type="match status" value="1"/>
</dbReference>
<comment type="similarity">
    <text evidence="2 3">Belongs to the pyridoxal phosphate-binding protein YggS/PROSC family.</text>
</comment>
<dbReference type="RefSeq" id="WP_310547706.1">
    <property type="nucleotide sequence ID" value="NZ_JAVKGR010000002.1"/>
</dbReference>
<keyword evidence="7" id="KW-1185">Reference proteome</keyword>
<dbReference type="Gene3D" id="3.20.20.10">
    <property type="entry name" value="Alanine racemase"/>
    <property type="match status" value="1"/>
</dbReference>
<dbReference type="PROSITE" id="PS01211">
    <property type="entry name" value="UPF0001"/>
    <property type="match status" value="1"/>
</dbReference>
<feature type="modified residue" description="N6-(pyridoxal phosphate)lysine" evidence="2">
    <location>
        <position position="35"/>
    </location>
</feature>
<organism evidence="6 7">
    <name type="scientific">Nesterenkonia aerolata</name>
    <dbReference type="NCBI Taxonomy" id="3074079"/>
    <lineage>
        <taxon>Bacteria</taxon>
        <taxon>Bacillati</taxon>
        <taxon>Actinomycetota</taxon>
        <taxon>Actinomycetes</taxon>
        <taxon>Micrococcales</taxon>
        <taxon>Micrococcaceae</taxon>
        <taxon>Nesterenkonia</taxon>
    </lineage>
</organism>
<feature type="region of interest" description="Disordered" evidence="4">
    <location>
        <begin position="56"/>
        <end position="86"/>
    </location>
</feature>
<evidence type="ECO:0000313" key="7">
    <source>
        <dbReference type="Proteomes" id="UP001251870"/>
    </source>
</evidence>
<evidence type="ECO:0000256" key="2">
    <source>
        <dbReference type="HAMAP-Rule" id="MF_02087"/>
    </source>
</evidence>
<dbReference type="InterPro" id="IPR011078">
    <property type="entry name" value="PyrdxlP_homeostasis"/>
</dbReference>
<dbReference type="SUPFAM" id="SSF51419">
    <property type="entry name" value="PLP-binding barrel"/>
    <property type="match status" value="1"/>
</dbReference>
<dbReference type="HAMAP" id="MF_02087">
    <property type="entry name" value="PLP_homeostasis"/>
    <property type="match status" value="1"/>
</dbReference>
<dbReference type="Proteomes" id="UP001251870">
    <property type="component" value="Unassembled WGS sequence"/>
</dbReference>
<feature type="domain" description="Alanine racemase N-terminal" evidence="5">
    <location>
        <begin position="7"/>
        <end position="241"/>
    </location>
</feature>
<reference evidence="6 7" key="1">
    <citation type="submission" date="2023-09" db="EMBL/GenBank/DDBJ databases">
        <title>Description of three actinobacteria isolated from air of manufacturing shop in a pharmaceutical factory.</title>
        <authorList>
            <person name="Zhang D.-F."/>
        </authorList>
    </citation>
    <scope>NUCLEOTIDE SEQUENCE [LARGE SCALE GENOMIC DNA]</scope>
    <source>
        <strain evidence="6 7">LY-0111</strain>
    </source>
</reference>
<dbReference type="InterPro" id="IPR029066">
    <property type="entry name" value="PLP-binding_barrel"/>
</dbReference>
<dbReference type="NCBIfam" id="TIGR00044">
    <property type="entry name" value="YggS family pyridoxal phosphate-dependent enzyme"/>
    <property type="match status" value="1"/>
</dbReference>
<dbReference type="PIRSF" id="PIRSF004848">
    <property type="entry name" value="YBL036c_PLPDEIII"/>
    <property type="match status" value="1"/>
</dbReference>
<evidence type="ECO:0000256" key="1">
    <source>
        <dbReference type="ARBA" id="ARBA00022898"/>
    </source>
</evidence>
<dbReference type="CDD" id="cd00635">
    <property type="entry name" value="PLPDE_III_YBL036c_like"/>
    <property type="match status" value="1"/>
</dbReference>
<dbReference type="Pfam" id="PF01168">
    <property type="entry name" value="Ala_racemase_N"/>
    <property type="match status" value="1"/>
</dbReference>
<evidence type="ECO:0000256" key="3">
    <source>
        <dbReference type="RuleBase" id="RU004514"/>
    </source>
</evidence>
<feature type="compositionally biased region" description="Polar residues" evidence="4">
    <location>
        <begin position="64"/>
        <end position="85"/>
    </location>
</feature>
<protein>
    <recommendedName>
        <fullName evidence="2">Pyridoxal phosphate homeostasis protein</fullName>
        <shortName evidence="2">PLP homeostasis protein</shortName>
    </recommendedName>
</protein>